<dbReference type="Proteomes" id="UP000284178">
    <property type="component" value="Unassembled WGS sequence"/>
</dbReference>
<dbReference type="GeneID" id="83014347"/>
<name>A0A412G656_9FIRM</name>
<sequence length="241" mass="25754">MKTLVLEIKKMKRTGSLAVLPLAGGLGAAYALVNFLIRRDALLSLPLAPMDVLLTQLYGMILLINLFAIIVAACMIYNLEFKGQAIKKLWMLPFSVPKLFLTKFILLTLGLAAAVILENTALGWIGMTMLPQGSFQLPVLVQFAVYSFVTSLPVLALMLLAASRIETMGVTLGIGVAGFLTGMALVTSGLKVLLIDPFIVMLHPAVAMSAQPELLVMTAALLETAVCAAAGFLAAKKRAYE</sequence>
<dbReference type="EMBL" id="QRUP01000002">
    <property type="protein sequence ID" value="RGR76411.1"/>
    <property type="molecule type" value="Genomic_DNA"/>
</dbReference>
<organism evidence="2 3">
    <name type="scientific">Holdemania filiformis</name>
    <dbReference type="NCBI Taxonomy" id="61171"/>
    <lineage>
        <taxon>Bacteria</taxon>
        <taxon>Bacillati</taxon>
        <taxon>Bacillota</taxon>
        <taxon>Erysipelotrichia</taxon>
        <taxon>Erysipelotrichales</taxon>
        <taxon>Erysipelotrichaceae</taxon>
        <taxon>Holdemania</taxon>
    </lineage>
</organism>
<protein>
    <submittedName>
        <fullName evidence="2">Lantibiotic ABC transporter permease</fullName>
    </submittedName>
</protein>
<feature type="transmembrane region" description="Helical" evidence="1">
    <location>
        <begin position="172"/>
        <end position="194"/>
    </location>
</feature>
<keyword evidence="1" id="KW-0472">Membrane</keyword>
<proteinExistence type="predicted"/>
<evidence type="ECO:0000313" key="2">
    <source>
        <dbReference type="EMBL" id="RGR76411.1"/>
    </source>
</evidence>
<dbReference type="RefSeq" id="WP_117893654.1">
    <property type="nucleotide sequence ID" value="NZ_CABJCV010000002.1"/>
</dbReference>
<keyword evidence="3" id="KW-1185">Reference proteome</keyword>
<evidence type="ECO:0000256" key="1">
    <source>
        <dbReference type="SAM" id="Phobius"/>
    </source>
</evidence>
<comment type="caution">
    <text evidence="2">The sequence shown here is derived from an EMBL/GenBank/DDBJ whole genome shotgun (WGS) entry which is preliminary data.</text>
</comment>
<dbReference type="Pfam" id="PF12730">
    <property type="entry name" value="ABC2_membrane_4"/>
    <property type="match status" value="1"/>
</dbReference>
<reference evidence="2 3" key="1">
    <citation type="submission" date="2018-08" db="EMBL/GenBank/DDBJ databases">
        <title>A genome reference for cultivated species of the human gut microbiota.</title>
        <authorList>
            <person name="Zou Y."/>
            <person name="Xue W."/>
            <person name="Luo G."/>
        </authorList>
    </citation>
    <scope>NUCLEOTIDE SEQUENCE [LARGE SCALE GENOMIC DNA]</scope>
    <source>
        <strain evidence="2 3">AF24-29</strain>
    </source>
</reference>
<accession>A0A412G656</accession>
<gene>
    <name evidence="2" type="ORF">DWY25_02850</name>
</gene>
<feature type="transmembrane region" description="Helical" evidence="1">
    <location>
        <begin position="137"/>
        <end position="160"/>
    </location>
</feature>
<keyword evidence="1" id="KW-1133">Transmembrane helix</keyword>
<feature type="transmembrane region" description="Helical" evidence="1">
    <location>
        <begin position="100"/>
        <end position="117"/>
    </location>
</feature>
<keyword evidence="1" id="KW-0812">Transmembrane</keyword>
<feature type="transmembrane region" description="Helical" evidence="1">
    <location>
        <begin position="214"/>
        <end position="235"/>
    </location>
</feature>
<feature type="transmembrane region" description="Helical" evidence="1">
    <location>
        <begin position="55"/>
        <end position="79"/>
    </location>
</feature>
<dbReference type="AlphaFoldDB" id="A0A412G656"/>
<evidence type="ECO:0000313" key="3">
    <source>
        <dbReference type="Proteomes" id="UP000284178"/>
    </source>
</evidence>